<evidence type="ECO:0000259" key="1">
    <source>
        <dbReference type="SMART" id="SM00849"/>
    </source>
</evidence>
<dbReference type="OrthoDB" id="3813329at2"/>
<dbReference type="Gene3D" id="3.60.15.10">
    <property type="entry name" value="Ribonuclease Z/Hydroxyacylglutathione hydrolase-like"/>
    <property type="match status" value="1"/>
</dbReference>
<dbReference type="AlphaFoldDB" id="A0A1H1TXA3"/>
<proteinExistence type="predicted"/>
<protein>
    <submittedName>
        <fullName evidence="2">Glyoxylase, beta-lactamase superfamily II</fullName>
    </submittedName>
</protein>
<gene>
    <name evidence="2" type="ORF">SAMN04489860_2021</name>
</gene>
<feature type="domain" description="Metallo-beta-lactamase" evidence="1">
    <location>
        <begin position="21"/>
        <end position="210"/>
    </location>
</feature>
<name>A0A1H1TXA3_9CELL</name>
<dbReference type="SUPFAM" id="SSF56281">
    <property type="entry name" value="Metallo-hydrolase/oxidoreductase"/>
    <property type="match status" value="1"/>
</dbReference>
<accession>A0A1H1TXA3</accession>
<dbReference type="EMBL" id="LT629776">
    <property type="protein sequence ID" value="SDS64586.1"/>
    <property type="molecule type" value="Genomic_DNA"/>
</dbReference>
<dbReference type="Proteomes" id="UP000185663">
    <property type="component" value="Chromosome I"/>
</dbReference>
<dbReference type="SMART" id="SM00849">
    <property type="entry name" value="Lactamase_B"/>
    <property type="match status" value="1"/>
</dbReference>
<dbReference type="RefSeq" id="WP_083372423.1">
    <property type="nucleotide sequence ID" value="NZ_LT629776.1"/>
</dbReference>
<evidence type="ECO:0000313" key="2">
    <source>
        <dbReference type="EMBL" id="SDS64586.1"/>
    </source>
</evidence>
<organism evidence="2 3">
    <name type="scientific">Paraoerskovia marina</name>
    <dbReference type="NCBI Taxonomy" id="545619"/>
    <lineage>
        <taxon>Bacteria</taxon>
        <taxon>Bacillati</taxon>
        <taxon>Actinomycetota</taxon>
        <taxon>Actinomycetes</taxon>
        <taxon>Micrococcales</taxon>
        <taxon>Cellulomonadaceae</taxon>
        <taxon>Paraoerskovia</taxon>
    </lineage>
</organism>
<dbReference type="Pfam" id="PF00753">
    <property type="entry name" value="Lactamase_B"/>
    <property type="match status" value="1"/>
</dbReference>
<reference evidence="2 3" key="1">
    <citation type="submission" date="2016-10" db="EMBL/GenBank/DDBJ databases">
        <authorList>
            <person name="de Groot N.N."/>
        </authorList>
    </citation>
    <scope>NUCLEOTIDE SEQUENCE [LARGE SCALE GENOMIC DNA]</scope>
    <source>
        <strain evidence="2 3">DSM 22126</strain>
    </source>
</reference>
<dbReference type="STRING" id="545619.SAMN04489860_2021"/>
<dbReference type="PANTHER" id="PTHR42951">
    <property type="entry name" value="METALLO-BETA-LACTAMASE DOMAIN-CONTAINING"/>
    <property type="match status" value="1"/>
</dbReference>
<keyword evidence="3" id="KW-1185">Reference proteome</keyword>
<dbReference type="InterPro" id="IPR050855">
    <property type="entry name" value="NDM-1-like"/>
</dbReference>
<dbReference type="eggNOG" id="COG0491">
    <property type="taxonomic scope" value="Bacteria"/>
</dbReference>
<dbReference type="InterPro" id="IPR001279">
    <property type="entry name" value="Metallo-B-lactamas"/>
</dbReference>
<dbReference type="PANTHER" id="PTHR42951:SF22">
    <property type="entry name" value="METALLO BETA-LACTAMASE SUPERFAMILY LIPOPROTEIN"/>
    <property type="match status" value="1"/>
</dbReference>
<evidence type="ECO:0000313" key="3">
    <source>
        <dbReference type="Proteomes" id="UP000185663"/>
    </source>
</evidence>
<sequence>MTSTVREITPGVLVSRARLWSSLTTVVVADSRCLVVDPGITPSEIGRVADELRARDLRVDAGFSTHPHWDHVLWSPRWLGAPRWATTACVRRADESRAYNLAEADSLAPGHDHDLVGRLVPIPRTDGGALRIPWTGADSLVVEHDAHARGHAALVLPGRRVLVAGDMLSDREVPLLDTDAVDPVTDYRRALDLLAAQVVEHGVTALVPGHGSPALGSRAVNERFTADRRYLDAIEHEARHGCGDEPRAACSTRDTRLTDPWVAGEHRAQVAALGRSRG</sequence>
<dbReference type="InterPro" id="IPR036866">
    <property type="entry name" value="RibonucZ/Hydroxyglut_hydro"/>
</dbReference>